<dbReference type="OrthoDB" id="772568at2759"/>
<keyword evidence="1" id="KW-0677">Repeat</keyword>
<dbReference type="Pfam" id="PF13041">
    <property type="entry name" value="PPR_2"/>
    <property type="match status" value="2"/>
</dbReference>
<dbReference type="GO" id="GO:0009451">
    <property type="term" value="P:RNA modification"/>
    <property type="evidence" value="ECO:0007669"/>
    <property type="project" value="InterPro"/>
</dbReference>
<dbReference type="AlphaFoldDB" id="A0A5J5B555"/>
<dbReference type="PANTHER" id="PTHR47926">
    <property type="entry name" value="PENTATRICOPEPTIDE REPEAT-CONTAINING PROTEIN"/>
    <property type="match status" value="1"/>
</dbReference>
<dbReference type="NCBIfam" id="TIGR00756">
    <property type="entry name" value="PPR"/>
    <property type="match status" value="7"/>
</dbReference>
<comment type="similarity">
    <text evidence="2">Belongs to the PPR family. PCMP-E subfamily.</text>
</comment>
<dbReference type="FunFam" id="1.25.40.10:FF:000205">
    <property type="entry name" value="Pentatricopeptide repeat-containing protein, mitochondrial"/>
    <property type="match status" value="1"/>
</dbReference>
<dbReference type="PANTHER" id="PTHR47926:SF392">
    <property type="entry name" value="PENTATRICOPEPTIDE REPEAT-CONTAINING PROTEIN"/>
    <property type="match status" value="1"/>
</dbReference>
<dbReference type="FunFam" id="1.25.40.10:FF:000797">
    <property type="entry name" value="Pentatricopeptide repeat-containing protein chloroplastic"/>
    <property type="match status" value="1"/>
</dbReference>
<evidence type="ECO:0000313" key="4">
    <source>
        <dbReference type="EMBL" id="KAA8538343.1"/>
    </source>
</evidence>
<dbReference type="Proteomes" id="UP000325577">
    <property type="component" value="Linkage Group LG15"/>
</dbReference>
<dbReference type="FunFam" id="1.25.40.10:FF:000679">
    <property type="entry name" value="Pentatricopeptide repeat-containing protein At5g03800"/>
    <property type="match status" value="1"/>
</dbReference>
<dbReference type="Pfam" id="PF20431">
    <property type="entry name" value="E_motif"/>
    <property type="match status" value="1"/>
</dbReference>
<dbReference type="InterPro" id="IPR046848">
    <property type="entry name" value="E_motif"/>
</dbReference>
<feature type="repeat" description="PPR" evidence="3">
    <location>
        <begin position="40"/>
        <end position="74"/>
    </location>
</feature>
<reference evidence="4 5" key="1">
    <citation type="submission" date="2019-09" db="EMBL/GenBank/DDBJ databases">
        <title>A chromosome-level genome assembly of the Chinese tupelo Nyssa sinensis.</title>
        <authorList>
            <person name="Yang X."/>
            <person name="Kang M."/>
            <person name="Yang Y."/>
            <person name="Xiong H."/>
            <person name="Wang M."/>
            <person name="Zhang Z."/>
            <person name="Wang Z."/>
            <person name="Wu H."/>
            <person name="Ma T."/>
            <person name="Liu J."/>
            <person name="Xi Z."/>
        </authorList>
    </citation>
    <scope>NUCLEOTIDE SEQUENCE [LARGE SCALE GENOMIC DNA]</scope>
    <source>
        <strain evidence="4">J267</strain>
        <tissue evidence="4">Leaf</tissue>
    </source>
</reference>
<keyword evidence="5" id="KW-1185">Reference proteome</keyword>
<feature type="repeat" description="PPR" evidence="3">
    <location>
        <begin position="501"/>
        <end position="535"/>
    </location>
</feature>
<organism evidence="4 5">
    <name type="scientific">Nyssa sinensis</name>
    <dbReference type="NCBI Taxonomy" id="561372"/>
    <lineage>
        <taxon>Eukaryota</taxon>
        <taxon>Viridiplantae</taxon>
        <taxon>Streptophyta</taxon>
        <taxon>Embryophyta</taxon>
        <taxon>Tracheophyta</taxon>
        <taxon>Spermatophyta</taxon>
        <taxon>Magnoliopsida</taxon>
        <taxon>eudicotyledons</taxon>
        <taxon>Gunneridae</taxon>
        <taxon>Pentapetalae</taxon>
        <taxon>asterids</taxon>
        <taxon>Cornales</taxon>
        <taxon>Nyssaceae</taxon>
        <taxon>Nyssa</taxon>
    </lineage>
</organism>
<evidence type="ECO:0008006" key="6">
    <source>
        <dbReference type="Google" id="ProtNLM"/>
    </source>
</evidence>
<dbReference type="InterPro" id="IPR002885">
    <property type="entry name" value="PPR_rpt"/>
</dbReference>
<feature type="repeat" description="PPR" evidence="3">
    <location>
        <begin position="268"/>
        <end position="302"/>
    </location>
</feature>
<dbReference type="EMBL" id="CM018038">
    <property type="protein sequence ID" value="KAA8538343.1"/>
    <property type="molecule type" value="Genomic_DNA"/>
</dbReference>
<dbReference type="Gene3D" id="1.25.40.10">
    <property type="entry name" value="Tetratricopeptide repeat domain"/>
    <property type="match status" value="6"/>
</dbReference>
<dbReference type="Pfam" id="PF01535">
    <property type="entry name" value="PPR"/>
    <property type="match status" value="10"/>
</dbReference>
<proteinExistence type="inferred from homology"/>
<name>A0A5J5B555_9ASTE</name>
<feature type="repeat" description="PPR" evidence="3">
    <location>
        <begin position="133"/>
        <end position="167"/>
    </location>
</feature>
<feature type="repeat" description="PPR" evidence="3">
    <location>
        <begin position="470"/>
        <end position="500"/>
    </location>
</feature>
<dbReference type="SUPFAM" id="SSF48452">
    <property type="entry name" value="TPR-like"/>
    <property type="match status" value="1"/>
</dbReference>
<evidence type="ECO:0000256" key="1">
    <source>
        <dbReference type="ARBA" id="ARBA00022737"/>
    </source>
</evidence>
<dbReference type="GO" id="GO:0003723">
    <property type="term" value="F:RNA binding"/>
    <property type="evidence" value="ECO:0007669"/>
    <property type="project" value="InterPro"/>
</dbReference>
<sequence>MKLDLHSCARLLQSCNTHHWVQQGRQLHLLFLKRGVLDFSVNIGNRLLQMYVRCGHMSDARRLFDEMTQRNCFTWNTMIEGYMKSGNKEKSLELFNSTPYKNDFSWNVVISGLAKGGELEISRRVFNEMPRKNGIAWNSMIHGYASNGCPREALRLFKDLNSDPHELSRGDTFILATVIGACTDLVALDLGKQIHGRIIIDEVEFDSVLGSSLVNMYGKCSDLDSANHVLNRMQEPDDFSVSALILGYANCGRANDARRIFNNIGDPCVVLWNSMIAGYIASGEAMEALVLFNKMQKNGVQGDSSTFASVLSACASFGIFEHGKQMHAQAIKVGIYDDLIVASALLDTYAKCGSPSDACKLFSELKIYDTVLLNSMITVYSSCGRIEDAKWIFETMPKKSLISWNSMIVGFSQNGCPIDALNLFCKMNKMDLRMDKFSLASVISACASISSLELGEQVFSRVTVIGLEFDQIIRTSLVDFYCKCGFLENGRKLFDQMIKSDEVSWNSMLMGYATNGYGIKALNLFNEMICAGVGPTGITFTGLLSACDHCGLVEEGKKWFYAMKQDYHIDPGIEQYSCMVDLFARAGFLEEAMNLIEQMPFEADASMWSSVLRGCVVHGNKSLGNKVAERITGLDLKNSDSYVQLSSIFATSGDWEGSANVRKLMRDKGIQKNPGRSWADSSIKNSDVSIFS</sequence>
<feature type="repeat" description="PPR" evidence="3">
    <location>
        <begin position="102"/>
        <end position="132"/>
    </location>
</feature>
<protein>
    <recommendedName>
        <fullName evidence="6">Pentacotripeptide-repeat region of PRORP domain-containing protein</fullName>
    </recommendedName>
</protein>
<evidence type="ECO:0000313" key="5">
    <source>
        <dbReference type="Proteomes" id="UP000325577"/>
    </source>
</evidence>
<dbReference type="InterPro" id="IPR046960">
    <property type="entry name" value="PPR_At4g14850-like_plant"/>
</dbReference>
<accession>A0A5J5B555</accession>
<gene>
    <name evidence="4" type="ORF">F0562_027834</name>
</gene>
<dbReference type="GO" id="GO:0005739">
    <property type="term" value="C:mitochondrion"/>
    <property type="evidence" value="ECO:0007669"/>
    <property type="project" value="UniProtKB-ARBA"/>
</dbReference>
<dbReference type="PROSITE" id="PS51375">
    <property type="entry name" value="PPR"/>
    <property type="match status" value="7"/>
</dbReference>
<evidence type="ECO:0000256" key="3">
    <source>
        <dbReference type="PROSITE-ProRule" id="PRU00708"/>
    </source>
</evidence>
<evidence type="ECO:0000256" key="2">
    <source>
        <dbReference type="ARBA" id="ARBA00061659"/>
    </source>
</evidence>
<dbReference type="InterPro" id="IPR011990">
    <property type="entry name" value="TPR-like_helical_dom_sf"/>
</dbReference>
<feature type="repeat" description="PPR" evidence="3">
    <location>
        <begin position="369"/>
        <end position="403"/>
    </location>
</feature>